<evidence type="ECO:0000256" key="1">
    <source>
        <dbReference type="SAM" id="MobiDB-lite"/>
    </source>
</evidence>
<feature type="region of interest" description="Disordered" evidence="1">
    <location>
        <begin position="315"/>
        <end position="394"/>
    </location>
</feature>
<comment type="caution">
    <text evidence="3">The sequence shown here is derived from an EMBL/GenBank/DDBJ whole genome shotgun (WGS) entry which is preliminary data.</text>
</comment>
<protein>
    <recommendedName>
        <fullName evidence="2">Rrn9 domain-containing protein</fullName>
    </recommendedName>
</protein>
<dbReference type="AlphaFoldDB" id="A0A9P4IUF6"/>
<gene>
    <name evidence="3" type="ORF">K461DRAFT_282173</name>
</gene>
<dbReference type="EMBL" id="ML996092">
    <property type="protein sequence ID" value="KAF2148700.1"/>
    <property type="molecule type" value="Genomic_DNA"/>
</dbReference>
<feature type="region of interest" description="Disordered" evidence="1">
    <location>
        <begin position="562"/>
        <end position="581"/>
    </location>
</feature>
<keyword evidence="4" id="KW-1185">Reference proteome</keyword>
<feature type="compositionally biased region" description="Low complexity" evidence="1">
    <location>
        <begin position="8"/>
        <end position="24"/>
    </location>
</feature>
<evidence type="ECO:0000313" key="4">
    <source>
        <dbReference type="Proteomes" id="UP000799439"/>
    </source>
</evidence>
<proteinExistence type="predicted"/>
<dbReference type="Pfam" id="PF10680">
    <property type="entry name" value="RRN9"/>
    <property type="match status" value="1"/>
</dbReference>
<name>A0A9P4IUF6_9PEZI</name>
<feature type="domain" description="Rrn9" evidence="2">
    <location>
        <begin position="103"/>
        <end position="173"/>
    </location>
</feature>
<feature type="compositionally biased region" description="Basic and acidic residues" evidence="1">
    <location>
        <begin position="349"/>
        <end position="370"/>
    </location>
</feature>
<sequence length="607" mass="68687">MSLFGGDSPHSSESSFSISPIPSELDNDGSPLRNELQNAQQVPLDGEISSPSPGNSDADYNADLDSDVGQEEGVPRDRFPGSDALWKSYAQDEISLAKSLVDLRGDDLAAHLYNTHSWKRSLRNAESFTTAGSFARKSKWIPKDDEDRKPWYPRQTWTTWPLEYPSVPQTSEKLWKNEPQPERTEPLAELSAELTAIALRHLKRNWSERTPEIDERITLSPIRSRSRSRSQSRSRSETPNVQSQSANDAENHDIPELDGPRPVFSADDGRSEAILRPAIMSTVARFDGLLMALHHNRANHFADAEDDLAIRLRSSSLSRSRSASVTKTMLRRRRSSENVMSGLDIDVEGADRPPKRRRTSDDRVTPVDHRGRSRQRSQSVASSISNFSNSDGELDRYRRGVRDWSEVLGLAALTGWDPSIVKRTMDRCTNLFNESMIMSAVPVGAESRPHHSKSMPVPPASRHSSAVNMYFCPHRNCRRHDKGYPLSKGYRFREHLQRAHDYPSDKVRDLEAWAAAPPSRFGPIRLNVRGWIPPNPLSCPYQDCKQASRIYDEPRRLIDHLTRTHKYDPRRDSPPPELRAQATADDVYESDDFMVDGVHNDGFLQPV</sequence>
<feature type="region of interest" description="Disordered" evidence="1">
    <location>
        <begin position="217"/>
        <end position="266"/>
    </location>
</feature>
<accession>A0A9P4IUF6</accession>
<reference evidence="3" key="1">
    <citation type="journal article" date="2020" name="Stud. Mycol.">
        <title>101 Dothideomycetes genomes: a test case for predicting lifestyles and emergence of pathogens.</title>
        <authorList>
            <person name="Haridas S."/>
            <person name="Albert R."/>
            <person name="Binder M."/>
            <person name="Bloem J."/>
            <person name="Labutti K."/>
            <person name="Salamov A."/>
            <person name="Andreopoulos B."/>
            <person name="Baker S."/>
            <person name="Barry K."/>
            <person name="Bills G."/>
            <person name="Bluhm B."/>
            <person name="Cannon C."/>
            <person name="Castanera R."/>
            <person name="Culley D."/>
            <person name="Daum C."/>
            <person name="Ezra D."/>
            <person name="Gonzalez J."/>
            <person name="Henrissat B."/>
            <person name="Kuo A."/>
            <person name="Liang C."/>
            <person name="Lipzen A."/>
            <person name="Lutzoni F."/>
            <person name="Magnuson J."/>
            <person name="Mondo S."/>
            <person name="Nolan M."/>
            <person name="Ohm R."/>
            <person name="Pangilinan J."/>
            <person name="Park H.-J."/>
            <person name="Ramirez L."/>
            <person name="Alfaro M."/>
            <person name="Sun H."/>
            <person name="Tritt A."/>
            <person name="Yoshinaga Y."/>
            <person name="Zwiers L.-H."/>
            <person name="Turgeon B."/>
            <person name="Goodwin S."/>
            <person name="Spatafora J."/>
            <person name="Crous P."/>
            <person name="Grigoriev I."/>
        </authorList>
    </citation>
    <scope>NUCLEOTIDE SEQUENCE</scope>
    <source>
        <strain evidence="3">CBS 260.36</strain>
    </source>
</reference>
<feature type="compositionally biased region" description="Basic and acidic residues" evidence="1">
    <location>
        <begin position="249"/>
        <end position="259"/>
    </location>
</feature>
<feature type="compositionally biased region" description="Polar residues" evidence="1">
    <location>
        <begin position="237"/>
        <end position="248"/>
    </location>
</feature>
<dbReference type="InterPro" id="IPR019622">
    <property type="entry name" value="Rrn9_dom"/>
</dbReference>
<organism evidence="3 4">
    <name type="scientific">Myriangium duriaei CBS 260.36</name>
    <dbReference type="NCBI Taxonomy" id="1168546"/>
    <lineage>
        <taxon>Eukaryota</taxon>
        <taxon>Fungi</taxon>
        <taxon>Dikarya</taxon>
        <taxon>Ascomycota</taxon>
        <taxon>Pezizomycotina</taxon>
        <taxon>Dothideomycetes</taxon>
        <taxon>Dothideomycetidae</taxon>
        <taxon>Myriangiales</taxon>
        <taxon>Myriangiaceae</taxon>
        <taxon>Myriangium</taxon>
    </lineage>
</organism>
<dbReference type="OrthoDB" id="5412288at2759"/>
<feature type="compositionally biased region" description="Basic and acidic residues" evidence="1">
    <location>
        <begin position="562"/>
        <end position="574"/>
    </location>
</feature>
<evidence type="ECO:0000259" key="2">
    <source>
        <dbReference type="Pfam" id="PF10680"/>
    </source>
</evidence>
<feature type="compositionally biased region" description="Acidic residues" evidence="1">
    <location>
        <begin position="60"/>
        <end position="70"/>
    </location>
</feature>
<dbReference type="Proteomes" id="UP000799439">
    <property type="component" value="Unassembled WGS sequence"/>
</dbReference>
<evidence type="ECO:0000313" key="3">
    <source>
        <dbReference type="EMBL" id="KAF2148700.1"/>
    </source>
</evidence>
<feature type="region of interest" description="Disordered" evidence="1">
    <location>
        <begin position="1"/>
        <end position="81"/>
    </location>
</feature>
<feature type="compositionally biased region" description="Low complexity" evidence="1">
    <location>
        <begin position="376"/>
        <end position="390"/>
    </location>
</feature>